<dbReference type="Gene3D" id="1.25.10.10">
    <property type="entry name" value="Leucine-rich Repeat Variant"/>
    <property type="match status" value="1"/>
</dbReference>
<evidence type="ECO:0000313" key="4">
    <source>
        <dbReference type="Proteomes" id="UP000242381"/>
    </source>
</evidence>
<gene>
    <name evidence="3" type="ORF">BCV71DRAFT_291291</name>
</gene>
<accession>A0A1X0S0I4</accession>
<dbReference type="GO" id="GO:0031267">
    <property type="term" value="F:small GTPase binding"/>
    <property type="evidence" value="ECO:0007669"/>
    <property type="project" value="InterPro"/>
</dbReference>
<dbReference type="InterPro" id="IPR010473">
    <property type="entry name" value="GTPase-bd"/>
</dbReference>
<evidence type="ECO:0000256" key="1">
    <source>
        <dbReference type="SAM" id="MobiDB-lite"/>
    </source>
</evidence>
<dbReference type="Pfam" id="PF06371">
    <property type="entry name" value="Drf_GBD"/>
    <property type="match status" value="1"/>
</dbReference>
<protein>
    <recommendedName>
        <fullName evidence="2">Formin GTPase-binding domain-containing protein</fullName>
    </recommendedName>
</protein>
<dbReference type="OMA" id="QMKEAPK"/>
<name>A0A1X0S0I4_RHIZD</name>
<feature type="region of interest" description="Disordered" evidence="1">
    <location>
        <begin position="738"/>
        <end position="783"/>
    </location>
</feature>
<feature type="compositionally biased region" description="Polar residues" evidence="1">
    <location>
        <begin position="769"/>
        <end position="783"/>
    </location>
</feature>
<dbReference type="GO" id="GO:0003779">
    <property type="term" value="F:actin binding"/>
    <property type="evidence" value="ECO:0007669"/>
    <property type="project" value="InterPro"/>
</dbReference>
<feature type="compositionally biased region" description="Polar residues" evidence="1">
    <location>
        <begin position="75"/>
        <end position="87"/>
    </location>
</feature>
<feature type="compositionally biased region" description="Polar residues" evidence="1">
    <location>
        <begin position="21"/>
        <end position="37"/>
    </location>
</feature>
<feature type="region of interest" description="Disordered" evidence="1">
    <location>
        <begin position="665"/>
        <end position="685"/>
    </location>
</feature>
<evidence type="ECO:0000259" key="2">
    <source>
        <dbReference type="SMART" id="SM01140"/>
    </source>
</evidence>
<dbReference type="AlphaFoldDB" id="A0A1X0S0I4"/>
<dbReference type="InterPro" id="IPR011989">
    <property type="entry name" value="ARM-like"/>
</dbReference>
<sequence>MAQIQSSSTTVVDIQLPTPGPSSSSQHKILNRVSTLFNPKKNKTTNSPPGELSAQEEESESHADSLFNDDRASSRVDSMYSSLQSRRSNYRPPASTSNAPAPLRTVQLENPIVHLPSTPPTPPPNSNEKPIQTASAEPRKTATPPTVSSSQKKVEDIEEQFKLLLREYAPSADHLSSVNNLTFEQKEMLLRSSRSPALLKKNSSFSNVMPTFSLKATFGLKNKSKLNMHHFSSDADLNRLFHTDSSMNPTTATTAGKAKTAPTARYRRTRASLYNGTGIGPSENGGIRSTSRRSKLKSTPEYFVHLLQMTHVRDLDDAEVLDLRVFLRSVVVSWTSEFLALGGYDAIANLFKQMKEAPKRHPNDNRILQHLGKCLKTIMTHQPMGTQIVLLNPVALLHVRDILFGPASKKQKQVYGLEISTRSLLLNLLCTLATLQTNCSPNVEYVHGYDVLRRLLLDRPTDRLVDDEEKKSQQKHSAPFPMTLKTDPQEILQMIMENDPNGQIIGREYEWDRDELKPRYTAWMRELQYTVERHIETITFLAQVLNYDFKSAYRQIKAKQGVNDAYPSEGSNGQSEEDGSGTVMTEEGVVDYIVTHLRLIRTVVTTPPTSYVGCYDEREQEKIRLELMLSGFDKISKILIQCPHPTVRESYINYLRPLMSPCADLSQPKEQQASNPAPALPDRNKQYRDLNQLNRHDDDDDEANNCEVYVYADDDHPEDNEYHQPMLNRQWKYEDEPYDDIFLESEYDDDEGEQDEGSDEDYGTFDMKSISSSLPNNTNIASK</sequence>
<feature type="region of interest" description="Disordered" evidence="1">
    <location>
        <begin position="1"/>
        <end position="154"/>
    </location>
</feature>
<dbReference type="InterPro" id="IPR016024">
    <property type="entry name" value="ARM-type_fold"/>
</dbReference>
<feature type="domain" description="Formin GTPase-binding" evidence="2">
    <location>
        <begin position="151"/>
        <end position="432"/>
    </location>
</feature>
<dbReference type="EMBL" id="KV921345">
    <property type="protein sequence ID" value="ORE17823.1"/>
    <property type="molecule type" value="Genomic_DNA"/>
</dbReference>
<feature type="region of interest" description="Disordered" evidence="1">
    <location>
        <begin position="563"/>
        <end position="582"/>
    </location>
</feature>
<reference evidence="3 4" key="1">
    <citation type="journal article" date="2016" name="Proc. Natl. Acad. Sci. U.S.A.">
        <title>Lipid metabolic changes in an early divergent fungus govern the establishment of a mutualistic symbiosis with endobacteria.</title>
        <authorList>
            <person name="Lastovetsky O.A."/>
            <person name="Gaspar M.L."/>
            <person name="Mondo S.J."/>
            <person name="LaButti K.M."/>
            <person name="Sandor L."/>
            <person name="Grigoriev I.V."/>
            <person name="Henry S.A."/>
            <person name="Pawlowska T.E."/>
        </authorList>
    </citation>
    <scope>NUCLEOTIDE SEQUENCE [LARGE SCALE GENOMIC DNA]</scope>
    <source>
        <strain evidence="3 4">ATCC 11559</strain>
    </source>
</reference>
<evidence type="ECO:0000313" key="3">
    <source>
        <dbReference type="EMBL" id="ORE17823.1"/>
    </source>
</evidence>
<dbReference type="SUPFAM" id="SSF48371">
    <property type="entry name" value="ARM repeat"/>
    <property type="match status" value="1"/>
</dbReference>
<feature type="compositionally biased region" description="Acidic residues" evidence="1">
    <location>
        <begin position="738"/>
        <end position="763"/>
    </location>
</feature>
<dbReference type="VEuPathDB" id="FungiDB:BCV72DRAFT_289135"/>
<feature type="compositionally biased region" description="Polar residues" evidence="1">
    <location>
        <begin position="1"/>
        <end position="12"/>
    </location>
</feature>
<organism evidence="3 4">
    <name type="scientific">Rhizopus microsporus</name>
    <dbReference type="NCBI Taxonomy" id="58291"/>
    <lineage>
        <taxon>Eukaryota</taxon>
        <taxon>Fungi</taxon>
        <taxon>Fungi incertae sedis</taxon>
        <taxon>Mucoromycota</taxon>
        <taxon>Mucoromycotina</taxon>
        <taxon>Mucoromycetes</taxon>
        <taxon>Mucorales</taxon>
        <taxon>Mucorineae</taxon>
        <taxon>Rhizopodaceae</taxon>
        <taxon>Rhizopus</taxon>
    </lineage>
</organism>
<dbReference type="GO" id="GO:0030036">
    <property type="term" value="P:actin cytoskeleton organization"/>
    <property type="evidence" value="ECO:0007669"/>
    <property type="project" value="InterPro"/>
</dbReference>
<feature type="compositionally biased region" description="Basic and acidic residues" evidence="1">
    <location>
        <begin position="60"/>
        <end position="74"/>
    </location>
</feature>
<dbReference type="Proteomes" id="UP000242381">
    <property type="component" value="Unassembled WGS sequence"/>
</dbReference>
<dbReference type="SMART" id="SM01140">
    <property type="entry name" value="Drf_GBD"/>
    <property type="match status" value="1"/>
</dbReference>
<proteinExistence type="predicted"/>